<dbReference type="Proteomes" id="UP000549911">
    <property type="component" value="Unassembled WGS sequence"/>
</dbReference>
<accession>A0A7Y9H115</accession>
<evidence type="ECO:0000313" key="2">
    <source>
        <dbReference type="EMBL" id="NYE35957.1"/>
    </source>
</evidence>
<reference evidence="2 3" key="2">
    <citation type="submission" date="2020-08" db="EMBL/GenBank/DDBJ databases">
        <title>The Agave Microbiome: Exploring the role of microbial communities in plant adaptations to desert environments.</title>
        <authorList>
            <person name="Partida-Martinez L.P."/>
        </authorList>
    </citation>
    <scope>NUCLEOTIDE SEQUENCE [LARGE SCALE GENOMIC DNA]</scope>
    <source>
        <strain evidence="2 3">AT2.17</strain>
    </source>
</reference>
<organism evidence="2 3">
    <name type="scientific">Nocardioides cavernae</name>
    <dbReference type="NCBI Taxonomy" id="1921566"/>
    <lineage>
        <taxon>Bacteria</taxon>
        <taxon>Bacillati</taxon>
        <taxon>Actinomycetota</taxon>
        <taxon>Actinomycetes</taxon>
        <taxon>Propionibacteriales</taxon>
        <taxon>Nocardioidaceae</taxon>
        <taxon>Nocardioides</taxon>
    </lineage>
</organism>
<evidence type="ECO:0000313" key="3">
    <source>
        <dbReference type="Proteomes" id="UP000549911"/>
    </source>
</evidence>
<reference evidence="2 3" key="1">
    <citation type="submission" date="2020-07" db="EMBL/GenBank/DDBJ databases">
        <authorList>
            <person name="Partida-Martinez L."/>
            <person name="Huntemann M."/>
            <person name="Clum A."/>
            <person name="Wang J."/>
            <person name="Palaniappan K."/>
            <person name="Ritter S."/>
            <person name="Chen I.-M."/>
            <person name="Stamatis D."/>
            <person name="Reddy T."/>
            <person name="O'Malley R."/>
            <person name="Daum C."/>
            <person name="Shapiro N."/>
            <person name="Ivanova N."/>
            <person name="Kyrpides N."/>
            <person name="Woyke T."/>
        </authorList>
    </citation>
    <scope>NUCLEOTIDE SEQUENCE [LARGE SCALE GENOMIC DNA]</scope>
    <source>
        <strain evidence="2 3">AT2.17</strain>
    </source>
</reference>
<evidence type="ECO:0008006" key="4">
    <source>
        <dbReference type="Google" id="ProtNLM"/>
    </source>
</evidence>
<name>A0A7Y9H115_9ACTN</name>
<comment type="caution">
    <text evidence="2">The sequence shown here is derived from an EMBL/GenBank/DDBJ whole genome shotgun (WGS) entry which is preliminary data.</text>
</comment>
<proteinExistence type="predicted"/>
<protein>
    <recommendedName>
        <fullName evidence="4">DUF559 domain-containing protein</fullName>
    </recommendedName>
</protein>
<dbReference type="AlphaFoldDB" id="A0A7Y9H115"/>
<evidence type="ECO:0000256" key="1">
    <source>
        <dbReference type="SAM" id="MobiDB-lite"/>
    </source>
</evidence>
<keyword evidence="3" id="KW-1185">Reference proteome</keyword>
<dbReference type="EMBL" id="JACCBW010000001">
    <property type="protein sequence ID" value="NYE35957.1"/>
    <property type="molecule type" value="Genomic_DNA"/>
</dbReference>
<gene>
    <name evidence="2" type="ORF">F4692_001061</name>
</gene>
<sequence length="338" mass="37045">MVPSDVEPTVEQRILEAAVRLPAGGMVTGWAALRLAGAAWFDGQWVQGGEVPVLLPHASRIRGAGVRVERTRRRLPEPVDRYGVPCAPSETALLHEVRRATSARLAGVMVDMALAARVVDLAVVRDLASRASRHEAVAYALERACGECRSPKESEMLQVWEGDLGLPRPLMNREVLDLTGRVVAVVDLLEDVAGTYGEYNGAAHRSRERQRRDEARAHALRGLGLEGFVIVAGDSERVWRERMRGAYDRSLRLPGPERLWRLGAFVPAQPLPDADELALDTIMREHHRAYDRPGNRPQGDRGPEACRWFPGQPAGVIPSRSCSARASNGACTLASLSK</sequence>
<feature type="compositionally biased region" description="Basic and acidic residues" evidence="1">
    <location>
        <begin position="288"/>
        <end position="304"/>
    </location>
</feature>
<feature type="region of interest" description="Disordered" evidence="1">
    <location>
        <begin position="288"/>
        <end position="307"/>
    </location>
</feature>